<reference evidence="16 17" key="1">
    <citation type="submission" date="2019-09" db="EMBL/GenBank/DDBJ databases">
        <title>Characterization of the phylogenetic diversity of two novel species belonging to the genus Bifidobacterium: Bifidobacterium cebidarum sp. nov. and Bifidobacterium leontopitheci sp. nov.</title>
        <authorList>
            <person name="Lugli G.A."/>
            <person name="Duranti S."/>
            <person name="Milani C."/>
            <person name="Turroni F."/>
            <person name="Ventura M."/>
        </authorList>
    </citation>
    <scope>NUCLEOTIDE SEQUENCE [LARGE SCALE GENOMIC DNA]</scope>
    <source>
        <strain evidence="16 17">LMG 31471</strain>
    </source>
</reference>
<evidence type="ECO:0000256" key="1">
    <source>
        <dbReference type="ARBA" id="ARBA00004496"/>
    </source>
</evidence>
<dbReference type="InterPro" id="IPR003395">
    <property type="entry name" value="RecF/RecN/SMC_N"/>
</dbReference>
<evidence type="ECO:0000256" key="14">
    <source>
        <dbReference type="SAM" id="MobiDB-lite"/>
    </source>
</evidence>
<evidence type="ECO:0000256" key="2">
    <source>
        <dbReference type="ARBA" id="ARBA00008016"/>
    </source>
</evidence>
<dbReference type="InterPro" id="IPR018078">
    <property type="entry name" value="DNA-binding_RecF_CS"/>
</dbReference>
<dbReference type="GO" id="GO:0009432">
    <property type="term" value="P:SOS response"/>
    <property type="evidence" value="ECO:0007669"/>
    <property type="project" value="UniProtKB-UniRule"/>
</dbReference>
<dbReference type="EMBL" id="WBVT01000014">
    <property type="protein sequence ID" value="KAB7790363.1"/>
    <property type="molecule type" value="Genomic_DNA"/>
</dbReference>
<dbReference type="InterPro" id="IPR027417">
    <property type="entry name" value="P-loop_NTPase"/>
</dbReference>
<dbReference type="InterPro" id="IPR042174">
    <property type="entry name" value="RecF_2"/>
</dbReference>
<dbReference type="Gene3D" id="3.40.50.300">
    <property type="entry name" value="P-loop containing nucleotide triphosphate hydrolases"/>
    <property type="match status" value="1"/>
</dbReference>
<dbReference type="Gene3D" id="1.20.1050.90">
    <property type="entry name" value="RecF/RecN/SMC, N-terminal domain"/>
    <property type="match status" value="1"/>
</dbReference>
<keyword evidence="17" id="KW-1185">Reference proteome</keyword>
<dbReference type="PANTHER" id="PTHR32182:SF0">
    <property type="entry name" value="DNA REPLICATION AND REPAIR PROTEIN RECF"/>
    <property type="match status" value="1"/>
</dbReference>
<evidence type="ECO:0000256" key="8">
    <source>
        <dbReference type="ARBA" id="ARBA00022840"/>
    </source>
</evidence>
<dbReference type="InterPro" id="IPR001238">
    <property type="entry name" value="DNA-binding_RecF"/>
</dbReference>
<dbReference type="GO" id="GO:0006302">
    <property type="term" value="P:double-strand break repair"/>
    <property type="evidence" value="ECO:0007669"/>
    <property type="project" value="TreeGrafter"/>
</dbReference>
<keyword evidence="10 13" id="KW-0234">DNA repair</keyword>
<evidence type="ECO:0000256" key="3">
    <source>
        <dbReference type="ARBA" id="ARBA00020170"/>
    </source>
</evidence>
<proteinExistence type="inferred from homology"/>
<feature type="binding site" evidence="13">
    <location>
        <begin position="30"/>
        <end position="37"/>
    </location>
    <ligand>
        <name>ATP</name>
        <dbReference type="ChEBI" id="CHEBI:30616"/>
    </ligand>
</feature>
<dbReference type="GO" id="GO:0006260">
    <property type="term" value="P:DNA replication"/>
    <property type="evidence" value="ECO:0007669"/>
    <property type="project" value="UniProtKB-UniRule"/>
</dbReference>
<accession>A0A6I1GFE0</accession>
<sequence>MYISRLALDHFRSWRHCVLDLKPGVNVLQGANGLGKTNLVEAVEVLSTGGSHRTTGSMPLIERGEKTATIRANVEGARRGSGDTVTLEATVNLRGANRARVNGGQSRYLREIVGDIPTVSFTPEDQQFVAGDPAVRRQFLDQAASLLIPGYAAQLQTFTRIAKQRAALLKQLGNRQKAGEPLDAALSGLEIWTGQFITAGVALSRQRQRLIERLNRSFGPLYARLAGLDGTAGDVSASGGIARLGGDYGTDGVTASGAGDDVTEDDVTADGVTADDGAADSGSVIGDSGSVIDDHVTDSASGNGFAAGLTYAPSFEEILYSDAPEPLISEHFQRIYAGEVARGINLIGPQRDDITVTLDGMPAREFASNGETWTLALALRMAQYQALCEEFDERPIVILDDVFAQLDETRRQEIMRFAARQDQVLITVAAASDIPAVAVAGNRDDVSDVVGGDVVGGDVVGGDVVNEDVVGKDVVGKDVVGKDVVNELAVPMHLIDVAQLAAQQNAEAE</sequence>
<evidence type="ECO:0000256" key="5">
    <source>
        <dbReference type="ARBA" id="ARBA00022705"/>
    </source>
</evidence>
<dbReference type="GO" id="GO:0005737">
    <property type="term" value="C:cytoplasm"/>
    <property type="evidence" value="ECO:0007669"/>
    <property type="project" value="UniProtKB-SubCell"/>
</dbReference>
<keyword evidence="11 13" id="KW-0742">SOS response</keyword>
<dbReference type="GO" id="GO:0000731">
    <property type="term" value="P:DNA synthesis involved in DNA repair"/>
    <property type="evidence" value="ECO:0007669"/>
    <property type="project" value="TreeGrafter"/>
</dbReference>
<feature type="compositionally biased region" description="Low complexity" evidence="14">
    <location>
        <begin position="269"/>
        <end position="284"/>
    </location>
</feature>
<keyword evidence="8 13" id="KW-0067">ATP-binding</keyword>
<gene>
    <name evidence="13" type="primary">recF</name>
    <name evidence="16" type="ORF">F7D09_1119</name>
</gene>
<evidence type="ECO:0000313" key="17">
    <source>
        <dbReference type="Proteomes" id="UP000441772"/>
    </source>
</evidence>
<dbReference type="Proteomes" id="UP000441772">
    <property type="component" value="Unassembled WGS sequence"/>
</dbReference>
<evidence type="ECO:0000256" key="11">
    <source>
        <dbReference type="ARBA" id="ARBA00023236"/>
    </source>
</evidence>
<evidence type="ECO:0000313" key="16">
    <source>
        <dbReference type="EMBL" id="KAB7790363.1"/>
    </source>
</evidence>
<dbReference type="Pfam" id="PF02463">
    <property type="entry name" value="SMC_N"/>
    <property type="match status" value="1"/>
</dbReference>
<comment type="similarity">
    <text evidence="2 13">Belongs to the RecF family.</text>
</comment>
<comment type="subcellular location">
    <subcellularLocation>
        <location evidence="1 13">Cytoplasm</location>
    </subcellularLocation>
</comment>
<comment type="function">
    <text evidence="12 13">The RecF protein is involved in DNA metabolism; it is required for DNA replication and normal SOS inducibility. RecF binds preferentially to single-stranded, linear DNA. It also seems to bind ATP.</text>
</comment>
<name>A0A6I1GFE0_9BIFI</name>
<evidence type="ECO:0000256" key="12">
    <source>
        <dbReference type="ARBA" id="ARBA00025401"/>
    </source>
</evidence>
<dbReference type="PANTHER" id="PTHR32182">
    <property type="entry name" value="DNA REPLICATION AND REPAIR PROTEIN RECF"/>
    <property type="match status" value="1"/>
</dbReference>
<comment type="caution">
    <text evidence="16">The sequence shown here is derived from an EMBL/GenBank/DDBJ whole genome shotgun (WGS) entry which is preliminary data.</text>
</comment>
<dbReference type="GO" id="GO:0003697">
    <property type="term" value="F:single-stranded DNA binding"/>
    <property type="evidence" value="ECO:0007669"/>
    <property type="project" value="UniProtKB-UniRule"/>
</dbReference>
<evidence type="ECO:0000256" key="6">
    <source>
        <dbReference type="ARBA" id="ARBA00022741"/>
    </source>
</evidence>
<feature type="domain" description="RecF/RecN/SMC N-terminal" evidence="15">
    <location>
        <begin position="2"/>
        <end position="427"/>
    </location>
</feature>
<evidence type="ECO:0000259" key="15">
    <source>
        <dbReference type="Pfam" id="PF02463"/>
    </source>
</evidence>
<evidence type="ECO:0000256" key="13">
    <source>
        <dbReference type="HAMAP-Rule" id="MF_00365"/>
    </source>
</evidence>
<dbReference type="HAMAP" id="MF_00365">
    <property type="entry name" value="RecF"/>
    <property type="match status" value="1"/>
</dbReference>
<keyword evidence="4 13" id="KW-0963">Cytoplasm</keyword>
<evidence type="ECO:0000256" key="10">
    <source>
        <dbReference type="ARBA" id="ARBA00023204"/>
    </source>
</evidence>
<dbReference type="PROSITE" id="PS00617">
    <property type="entry name" value="RECF_1"/>
    <property type="match status" value="1"/>
</dbReference>
<feature type="region of interest" description="Disordered" evidence="14">
    <location>
        <begin position="255"/>
        <end position="284"/>
    </location>
</feature>
<keyword evidence="6 13" id="KW-0547">Nucleotide-binding</keyword>
<dbReference type="SUPFAM" id="SSF52540">
    <property type="entry name" value="P-loop containing nucleoside triphosphate hydrolases"/>
    <property type="match status" value="1"/>
</dbReference>
<protein>
    <recommendedName>
        <fullName evidence="3 13">DNA replication and repair protein RecF</fullName>
    </recommendedName>
</protein>
<dbReference type="GO" id="GO:0005524">
    <property type="term" value="F:ATP binding"/>
    <property type="evidence" value="ECO:0007669"/>
    <property type="project" value="UniProtKB-UniRule"/>
</dbReference>
<evidence type="ECO:0000256" key="4">
    <source>
        <dbReference type="ARBA" id="ARBA00022490"/>
    </source>
</evidence>
<evidence type="ECO:0000256" key="7">
    <source>
        <dbReference type="ARBA" id="ARBA00022763"/>
    </source>
</evidence>
<evidence type="ECO:0000256" key="9">
    <source>
        <dbReference type="ARBA" id="ARBA00023125"/>
    </source>
</evidence>
<organism evidence="16 17">
    <name type="scientific">Bifidobacterium leontopitheci</name>
    <dbReference type="NCBI Taxonomy" id="2650774"/>
    <lineage>
        <taxon>Bacteria</taxon>
        <taxon>Bacillati</taxon>
        <taxon>Actinomycetota</taxon>
        <taxon>Actinomycetes</taxon>
        <taxon>Bifidobacteriales</taxon>
        <taxon>Bifidobacteriaceae</taxon>
        <taxon>Bifidobacterium</taxon>
    </lineage>
</organism>
<keyword evidence="9 13" id="KW-0238">DNA-binding</keyword>
<keyword evidence="7 13" id="KW-0227">DNA damage</keyword>
<keyword evidence="5 13" id="KW-0235">DNA replication</keyword>
<dbReference type="AlphaFoldDB" id="A0A6I1GFE0"/>